<evidence type="ECO:0000256" key="4">
    <source>
        <dbReference type="ARBA" id="ARBA00023295"/>
    </source>
</evidence>
<keyword evidence="9" id="KW-1185">Reference proteome</keyword>
<dbReference type="SUPFAM" id="SSF75005">
    <property type="entry name" value="Arabinanase/levansucrase/invertase"/>
    <property type="match status" value="1"/>
</dbReference>
<dbReference type="Pfam" id="PF00734">
    <property type="entry name" value="CBM_1"/>
    <property type="match status" value="1"/>
</dbReference>
<dbReference type="CDD" id="cd18823">
    <property type="entry name" value="GH43_RcAra43A-like"/>
    <property type="match status" value="1"/>
</dbReference>
<feature type="domain" description="CBM1" evidence="7">
    <location>
        <begin position="27"/>
        <end position="63"/>
    </location>
</feature>
<comment type="caution">
    <text evidence="8">The sequence shown here is derived from an EMBL/GenBank/DDBJ whole genome shotgun (WGS) entry which is preliminary data.</text>
</comment>
<dbReference type="GO" id="GO:0005576">
    <property type="term" value="C:extracellular region"/>
    <property type="evidence" value="ECO:0007669"/>
    <property type="project" value="InterPro"/>
</dbReference>
<dbReference type="Gene3D" id="2.60.120.260">
    <property type="entry name" value="Galactose-binding domain-like"/>
    <property type="match status" value="1"/>
</dbReference>
<dbReference type="GO" id="GO:0005975">
    <property type="term" value="P:carbohydrate metabolic process"/>
    <property type="evidence" value="ECO:0007669"/>
    <property type="project" value="InterPro"/>
</dbReference>
<dbReference type="AlphaFoldDB" id="A0A1Y1V8C7"/>
<dbReference type="SUPFAM" id="SSF57180">
    <property type="entry name" value="Cellulose-binding domain"/>
    <property type="match status" value="1"/>
</dbReference>
<evidence type="ECO:0000256" key="2">
    <source>
        <dbReference type="ARBA" id="ARBA00022729"/>
    </source>
</evidence>
<evidence type="ECO:0000313" key="9">
    <source>
        <dbReference type="Proteomes" id="UP000193719"/>
    </source>
</evidence>
<keyword evidence="4 5" id="KW-0326">Glycosidase</keyword>
<reference evidence="8 9" key="1">
    <citation type="submission" date="2016-08" db="EMBL/GenBank/DDBJ databases">
        <title>Genomes of anaerobic fungi encode conserved fungal cellulosomes for biomass hydrolysis.</title>
        <authorList>
            <consortium name="DOE Joint Genome Institute"/>
            <person name="Haitjema C.H."/>
            <person name="Gilmore S.P."/>
            <person name="Henske J.K."/>
            <person name="Solomon K.V."/>
            <person name="De Groot R."/>
            <person name="Kuo A."/>
            <person name="Mondo S.J."/>
            <person name="Salamov A.A."/>
            <person name="Labutti K."/>
            <person name="Zhao Z."/>
            <person name="Chiniquy J."/>
            <person name="Barry K."/>
            <person name="Brewer H.M."/>
            <person name="Purvine S.O."/>
            <person name="Wright A.T."/>
            <person name="Boxma B."/>
            <person name="Van Alen T."/>
            <person name="Hackstein J.H."/>
            <person name="Baker S.E."/>
            <person name="Grigoriev I.V."/>
            <person name="O'Malley M.A."/>
        </authorList>
    </citation>
    <scope>NUCLEOTIDE SEQUENCE [LARGE SCALE GENOMIC DNA]</scope>
    <source>
        <strain evidence="9">finn</strain>
    </source>
</reference>
<keyword evidence="2 6" id="KW-0732">Signal</keyword>
<dbReference type="InterPro" id="IPR006710">
    <property type="entry name" value="Glyco_hydro_43"/>
</dbReference>
<dbReference type="GO" id="GO:0030248">
    <property type="term" value="F:cellulose binding"/>
    <property type="evidence" value="ECO:0007669"/>
    <property type="project" value="InterPro"/>
</dbReference>
<dbReference type="STRING" id="1754191.A0A1Y1V8C7"/>
<dbReference type="GO" id="GO:0004553">
    <property type="term" value="F:hydrolase activity, hydrolyzing O-glycosyl compounds"/>
    <property type="evidence" value="ECO:0007669"/>
    <property type="project" value="InterPro"/>
</dbReference>
<dbReference type="InterPro" id="IPR035971">
    <property type="entry name" value="CBD_sf"/>
</dbReference>
<proteinExistence type="inferred from homology"/>
<evidence type="ECO:0000256" key="5">
    <source>
        <dbReference type="RuleBase" id="RU361187"/>
    </source>
</evidence>
<dbReference type="PANTHER" id="PTHR22925:SF3">
    <property type="entry name" value="GLYCOSYL HYDROLASE FAMILY PROTEIN 43"/>
    <property type="match status" value="1"/>
</dbReference>
<accession>A0A1Y1V8C7</accession>
<reference evidence="8 9" key="2">
    <citation type="submission" date="2016-08" db="EMBL/GenBank/DDBJ databases">
        <title>Pervasive Adenine N6-methylation of Active Genes in Fungi.</title>
        <authorList>
            <consortium name="DOE Joint Genome Institute"/>
            <person name="Mondo S.J."/>
            <person name="Dannebaum R.O."/>
            <person name="Kuo R.C."/>
            <person name="Labutti K."/>
            <person name="Haridas S."/>
            <person name="Kuo A."/>
            <person name="Salamov A."/>
            <person name="Ahrendt S.R."/>
            <person name="Lipzen A."/>
            <person name="Sullivan W."/>
            <person name="Andreopoulos W.B."/>
            <person name="Clum A."/>
            <person name="Lindquist E."/>
            <person name="Daum C."/>
            <person name="Ramamoorthy G.K."/>
            <person name="Gryganskyi A."/>
            <person name="Culley D."/>
            <person name="Magnuson J.K."/>
            <person name="James T.Y."/>
            <person name="O'Malley M.A."/>
            <person name="Stajich J.E."/>
            <person name="Spatafora J.W."/>
            <person name="Visel A."/>
            <person name="Grigoriev I.V."/>
        </authorList>
    </citation>
    <scope>NUCLEOTIDE SEQUENCE [LARGE SCALE GENOMIC DNA]</scope>
    <source>
        <strain evidence="9">finn</strain>
    </source>
</reference>
<keyword evidence="3 5" id="KW-0378">Hydrolase</keyword>
<protein>
    <submittedName>
        <fullName evidence="8">Arabinanase/levansucrase/invertase</fullName>
    </submittedName>
</protein>
<dbReference type="SMART" id="SM00236">
    <property type="entry name" value="fCBD"/>
    <property type="match status" value="1"/>
</dbReference>
<dbReference type="InterPro" id="IPR023296">
    <property type="entry name" value="Glyco_hydro_beta-prop_sf"/>
</dbReference>
<sequence length="558" mass="62422">MKLKFFFFLGVLCLTKIVFSSSTTDTTCQRHYMTCGGKNFKGSTCCEGDFTCFKITDNYSQCIPTANAAKRGRYSFNDYNKDDDIDNANDNTSSAVASGIIRNNIFWKDTSGKNIYSQGGGIFKFGDKYYWYGVHYKGAETYANNPTRRNSDTSFVSVTCYSSTDLVQWKFENDIITPRTQNFGNASWFGRLGVAYCKNTKRYVLVAQYNDSIMFASSDSPTGNYRVERIQDNITNITGMGTGDQTIFIDDDGKAYIICSNKNGRGIQYVSKLRESDYLYAEPATIVARGYGREGNALFKYKGKYYFCASDLHGWNASHSYYMVADNIYGPYSEWKVMEGTDEDFSHVTQTGFFYTIKGSKQETVIFCGDRWSDFAGNGLGYNQWVPLTVNGSNVKFNSLSEWSINSNTGEWSIGQGNNYCLNPSFEADRVQQTTLAGWRSWGTGTKNKSGGHTGNFCAELWSNSAYEASFVQDLSLSNGLYNLEAWVKSSGGQKIANIYVKNHGGSEMNVSINKKIDNWTKVNINNINVTSGKIQIGIYSNANAGNYINVDDIVLSH</sequence>
<dbReference type="PANTHER" id="PTHR22925">
    <property type="entry name" value="GLYCOSYL HYDROLASE 43 FAMILY MEMBER"/>
    <property type="match status" value="1"/>
</dbReference>
<dbReference type="PROSITE" id="PS51164">
    <property type="entry name" value="CBM1_2"/>
    <property type="match status" value="1"/>
</dbReference>
<gene>
    <name evidence="8" type="ORF">BCR36DRAFT_328034</name>
</gene>
<dbReference type="OrthoDB" id="2116522at2759"/>
<name>A0A1Y1V8C7_9FUNG</name>
<evidence type="ECO:0000313" key="8">
    <source>
        <dbReference type="EMBL" id="ORX49707.1"/>
    </source>
</evidence>
<evidence type="ECO:0000259" key="7">
    <source>
        <dbReference type="PROSITE" id="PS51164"/>
    </source>
</evidence>
<comment type="similarity">
    <text evidence="1 5">Belongs to the glycosyl hydrolase 43 family.</text>
</comment>
<evidence type="ECO:0000256" key="6">
    <source>
        <dbReference type="SAM" id="SignalP"/>
    </source>
</evidence>
<dbReference type="InterPro" id="IPR000254">
    <property type="entry name" value="CBD"/>
</dbReference>
<organism evidence="8 9">
    <name type="scientific">Piromyces finnis</name>
    <dbReference type="NCBI Taxonomy" id="1754191"/>
    <lineage>
        <taxon>Eukaryota</taxon>
        <taxon>Fungi</taxon>
        <taxon>Fungi incertae sedis</taxon>
        <taxon>Chytridiomycota</taxon>
        <taxon>Chytridiomycota incertae sedis</taxon>
        <taxon>Neocallimastigomycetes</taxon>
        <taxon>Neocallimastigales</taxon>
        <taxon>Neocallimastigaceae</taxon>
        <taxon>Piromyces</taxon>
    </lineage>
</organism>
<evidence type="ECO:0000256" key="3">
    <source>
        <dbReference type="ARBA" id="ARBA00022801"/>
    </source>
</evidence>
<feature type="chain" id="PRO_5012598431" evidence="6">
    <location>
        <begin position="21"/>
        <end position="558"/>
    </location>
</feature>
<dbReference type="Proteomes" id="UP000193719">
    <property type="component" value="Unassembled WGS sequence"/>
</dbReference>
<dbReference type="Pfam" id="PF04616">
    <property type="entry name" value="Glyco_hydro_43"/>
    <property type="match status" value="1"/>
</dbReference>
<evidence type="ECO:0000256" key="1">
    <source>
        <dbReference type="ARBA" id="ARBA00009865"/>
    </source>
</evidence>
<dbReference type="EMBL" id="MCFH01000023">
    <property type="protein sequence ID" value="ORX49707.1"/>
    <property type="molecule type" value="Genomic_DNA"/>
</dbReference>
<dbReference type="Gene3D" id="2.115.10.20">
    <property type="entry name" value="Glycosyl hydrolase domain, family 43"/>
    <property type="match status" value="1"/>
</dbReference>
<feature type="signal peptide" evidence="6">
    <location>
        <begin position="1"/>
        <end position="20"/>
    </location>
</feature>